<keyword evidence="4" id="KW-1185">Reference proteome</keyword>
<dbReference type="Pfam" id="PF08595">
    <property type="entry name" value="RXT2_N"/>
    <property type="match status" value="1"/>
</dbReference>
<feature type="compositionally biased region" description="Acidic residues" evidence="1">
    <location>
        <begin position="403"/>
        <end position="415"/>
    </location>
</feature>
<dbReference type="AlphaFoldDB" id="A0AAV5S2E6"/>
<feature type="region of interest" description="Disordered" evidence="1">
    <location>
        <begin position="392"/>
        <end position="415"/>
    </location>
</feature>
<feature type="compositionally biased region" description="Acidic residues" evidence="1">
    <location>
        <begin position="274"/>
        <end position="293"/>
    </location>
</feature>
<evidence type="ECO:0000259" key="2">
    <source>
        <dbReference type="Pfam" id="PF08595"/>
    </source>
</evidence>
<feature type="compositionally biased region" description="Low complexity" evidence="1">
    <location>
        <begin position="106"/>
        <end position="126"/>
    </location>
</feature>
<feature type="region of interest" description="Disordered" evidence="1">
    <location>
        <begin position="226"/>
        <end position="300"/>
    </location>
</feature>
<name>A0AAV5S2E6_MAUHU</name>
<dbReference type="Proteomes" id="UP001377567">
    <property type="component" value="Unassembled WGS sequence"/>
</dbReference>
<evidence type="ECO:0000313" key="3">
    <source>
        <dbReference type="EMBL" id="GMM57462.1"/>
    </source>
</evidence>
<dbReference type="GO" id="GO:0005829">
    <property type="term" value="C:cytosol"/>
    <property type="evidence" value="ECO:0007669"/>
    <property type="project" value="TreeGrafter"/>
</dbReference>
<dbReference type="InterPro" id="IPR013904">
    <property type="entry name" value="RXT2_N"/>
</dbReference>
<gene>
    <name evidence="3" type="ORF">DAKH74_040780</name>
</gene>
<proteinExistence type="predicted"/>
<organism evidence="3 4">
    <name type="scientific">Maudiozyma humilis</name>
    <name type="common">Sour dough yeast</name>
    <name type="synonym">Kazachstania humilis</name>
    <dbReference type="NCBI Taxonomy" id="51915"/>
    <lineage>
        <taxon>Eukaryota</taxon>
        <taxon>Fungi</taxon>
        <taxon>Dikarya</taxon>
        <taxon>Ascomycota</taxon>
        <taxon>Saccharomycotina</taxon>
        <taxon>Saccharomycetes</taxon>
        <taxon>Saccharomycetales</taxon>
        <taxon>Saccharomycetaceae</taxon>
        <taxon>Maudiozyma</taxon>
    </lineage>
</organism>
<dbReference type="PANTHER" id="PTHR28232">
    <property type="entry name" value="TRANSCRIPTIONAL REGULATORY PROTEIN RXT2"/>
    <property type="match status" value="1"/>
</dbReference>
<feature type="region of interest" description="Disordered" evidence="1">
    <location>
        <begin position="106"/>
        <end position="134"/>
    </location>
</feature>
<feature type="compositionally biased region" description="Polar residues" evidence="1">
    <location>
        <begin position="238"/>
        <end position="248"/>
    </location>
</feature>
<comment type="caution">
    <text evidence="3">The sequence shown here is derived from an EMBL/GenBank/DDBJ whole genome shotgun (WGS) entry which is preliminary data.</text>
</comment>
<sequence>MTTPTAKELTPEEEFACIRAFSQHIIKERSGNYHPLKRSRDGRLVYPNVSGVVSNRGNKLLQGAGPVTRSRLNPQSMGSEVVYYNGSEHRLLQRMHKRMKFWPAGLDPADSPASSASASSASTLSPGEDEDEDEVAEVDLNGLVDVREILTPIASLSDVARRPAVKRTFKNRILQDLSQQTVLIVEREQDSIIRYNRMLEVFLGDAPEPYYEASLKLKEYDHNLTLPEEDDDDAQGHDNPSTLVNAELSQERGRSGIDNDNADEEEDKDKTNDEVDADGDDEDGADGVPEEDPFFTLPGIKDTDGLEALLQDLESSEAVEQMETTRQMAQIALQRNQEFIRNLKKIRNFMDKANRIRSRILAWSKEYSGIPEDDVTVPSALRVVKRGLISATTNRSMRKGEDAEGGEGAEDPQEE</sequence>
<evidence type="ECO:0000313" key="4">
    <source>
        <dbReference type="Proteomes" id="UP001377567"/>
    </source>
</evidence>
<dbReference type="GO" id="GO:0033698">
    <property type="term" value="C:Rpd3L complex"/>
    <property type="evidence" value="ECO:0007669"/>
    <property type="project" value="TreeGrafter"/>
</dbReference>
<reference evidence="3 4" key="1">
    <citation type="journal article" date="2023" name="Elife">
        <title>Identification of key yeast species and microbe-microbe interactions impacting larval growth of Drosophila in the wild.</title>
        <authorList>
            <person name="Mure A."/>
            <person name="Sugiura Y."/>
            <person name="Maeda R."/>
            <person name="Honda K."/>
            <person name="Sakurai N."/>
            <person name="Takahashi Y."/>
            <person name="Watada M."/>
            <person name="Katoh T."/>
            <person name="Gotoh A."/>
            <person name="Gotoh Y."/>
            <person name="Taniguchi I."/>
            <person name="Nakamura K."/>
            <person name="Hayashi T."/>
            <person name="Katayama T."/>
            <person name="Uemura T."/>
            <person name="Hattori Y."/>
        </authorList>
    </citation>
    <scope>NUCLEOTIDE SEQUENCE [LARGE SCALE GENOMIC DNA]</scope>
    <source>
        <strain evidence="3 4">KH-74</strain>
    </source>
</reference>
<dbReference type="InterPro" id="IPR039602">
    <property type="entry name" value="Rxt2"/>
</dbReference>
<dbReference type="EMBL" id="BTGD01000013">
    <property type="protein sequence ID" value="GMM57462.1"/>
    <property type="molecule type" value="Genomic_DNA"/>
</dbReference>
<feature type="domain" description="Transcriptional regulatory protein RXT2 N-terminal" evidence="2">
    <location>
        <begin position="54"/>
        <end position="205"/>
    </location>
</feature>
<protein>
    <submittedName>
        <fullName evidence="3">Rxt2 protein</fullName>
    </submittedName>
</protein>
<dbReference type="PANTHER" id="PTHR28232:SF1">
    <property type="entry name" value="TRANSCRIPTIONAL REGULATORY PROTEIN RXT2"/>
    <property type="match status" value="1"/>
</dbReference>
<evidence type="ECO:0000256" key="1">
    <source>
        <dbReference type="SAM" id="MobiDB-lite"/>
    </source>
</evidence>
<accession>A0AAV5S2E6</accession>